<accession>A0ABN0DP97</accession>
<feature type="domain" description="Csm6 HEPN" evidence="1">
    <location>
        <begin position="253"/>
        <end position="440"/>
    </location>
</feature>
<feature type="domain" description="Csm6 CARF" evidence="2">
    <location>
        <begin position="72"/>
        <end position="170"/>
    </location>
</feature>
<sequence>MKRILFSPLGDTDPIRDCHDGACLHILRHYQPERVVLFYTKDMENKERRDHRYTRAIHKLSPNCAIEEIFSGIVAAYLYEEFSKILPEAVQSLRDRYPEHEILINLSSGTPQMKTVLAMLAADTERCRGIQVPSHSGKSNRKNKPASDDVDVDILLEVNVDDEEGAKNRCEEPPLSVFRYHAEKNRIISLIHAYEYNAALTLARSSSLVPADAKQLLKHAAARTDLLPDKARKILAEYNGQKLFLFTGEEELLIEYFLIMQIDQENDHLSNFMLRISPFLDKFLLDYVQKNVRGGRQNPQNILNLSRYVKRKGGYRLERERIDQAAHKLLTRLDREYGAYKDSDLSFTLLIYYCDYMQEEGLTKDTKLHDDMMAELGKLGDIRILRNNVAHQITNVTRESFQKVTQMTPPALMAIFTQMLTLVYGGKIKEALTTYSRINSWLEEALEIHE</sequence>
<dbReference type="InterPro" id="IPR053941">
    <property type="entry name" value="Csm6_HEPN"/>
</dbReference>
<dbReference type="Pfam" id="PF22208">
    <property type="entry name" value="Cas_Csm6_CARF"/>
    <property type="match status" value="1"/>
</dbReference>
<evidence type="ECO:0000259" key="1">
    <source>
        <dbReference type="Pfam" id="PF09659"/>
    </source>
</evidence>
<dbReference type="RefSeq" id="WP_006696615.1">
    <property type="nucleotide sequence ID" value="NZ_JH376859.1"/>
</dbReference>
<comment type="caution">
    <text evidence="3">The sequence shown here is derived from an EMBL/GenBank/DDBJ whole genome shotgun (WGS) entry which is preliminary data.</text>
</comment>
<organism evidence="3 4">
    <name type="scientific">Selenomonas noxia F0398</name>
    <dbReference type="NCBI Taxonomy" id="702437"/>
    <lineage>
        <taxon>Bacteria</taxon>
        <taxon>Bacillati</taxon>
        <taxon>Bacillota</taxon>
        <taxon>Negativicutes</taxon>
        <taxon>Selenomonadales</taxon>
        <taxon>Selenomonadaceae</taxon>
        <taxon>Selenomonas</taxon>
    </lineage>
</organism>
<dbReference type="InterPro" id="IPR013489">
    <property type="entry name" value="CRISPR-assoc_prot_Csm6"/>
</dbReference>
<dbReference type="InterPro" id="IPR053955">
    <property type="entry name" value="Csm6_CARF"/>
</dbReference>
<keyword evidence="4" id="KW-1185">Reference proteome</keyword>
<evidence type="ECO:0000313" key="3">
    <source>
        <dbReference type="EMBL" id="EHG24508.1"/>
    </source>
</evidence>
<dbReference type="EMBL" id="ADGH01000012">
    <property type="protein sequence ID" value="EHG24508.1"/>
    <property type="molecule type" value="Genomic_DNA"/>
</dbReference>
<dbReference type="Proteomes" id="UP000003175">
    <property type="component" value="Unassembled WGS sequence"/>
</dbReference>
<gene>
    <name evidence="3" type="ORF">HMPREF9432_01358</name>
</gene>
<name>A0ABN0DP97_9FIRM</name>
<proteinExistence type="predicted"/>
<dbReference type="Gene3D" id="3.40.50.10770">
    <property type="entry name" value="Hypothetical protein VC1899 like domain (Restriction endonuclease-like)"/>
    <property type="match status" value="1"/>
</dbReference>
<reference evidence="3 4" key="1">
    <citation type="submission" date="2011-08" db="EMBL/GenBank/DDBJ databases">
        <title>The Genome Sequence of Selenomonas noxia F0398.</title>
        <authorList>
            <consortium name="The Broad Institute Genome Sequencing Platform"/>
            <person name="Earl A."/>
            <person name="Ward D."/>
            <person name="Feldgarden M."/>
            <person name="Gevers D."/>
            <person name="Izard J."/>
            <person name="Ganesan A."/>
            <person name="Blanton J.M."/>
            <person name="Baranova O.V."/>
            <person name="Tanner A.C."/>
            <person name="Dewhirst F.E."/>
            <person name="Young S.K."/>
            <person name="Zeng Q."/>
            <person name="Gargeya S."/>
            <person name="Fitzgerald M."/>
            <person name="Haas B."/>
            <person name="Abouelleil A."/>
            <person name="Alvarado L."/>
            <person name="Arachchi H.M."/>
            <person name="Berlin A."/>
            <person name="Brown A."/>
            <person name="Chapman S.B."/>
            <person name="Chen Z."/>
            <person name="Dunbar C."/>
            <person name="Freedman E."/>
            <person name="Gearin G."/>
            <person name="Gellesch M."/>
            <person name="Goldberg J."/>
            <person name="Griggs A."/>
            <person name="Gujja S."/>
            <person name="Heiman D."/>
            <person name="Howarth C."/>
            <person name="Larson L."/>
            <person name="Lui A."/>
            <person name="MacDonald P.J.P."/>
            <person name="Montmayeur A."/>
            <person name="Murphy C."/>
            <person name="Neiman D."/>
            <person name="Pearson M."/>
            <person name="Priest M."/>
            <person name="Roberts A."/>
            <person name="Saif S."/>
            <person name="Shea T."/>
            <person name="Shenoy N."/>
            <person name="Sisk P."/>
            <person name="Stolte C."/>
            <person name="Sykes S."/>
            <person name="Wortman J."/>
            <person name="Nusbaum C."/>
            <person name="Birren B."/>
        </authorList>
    </citation>
    <scope>NUCLEOTIDE SEQUENCE [LARGE SCALE GENOMIC DNA]</scope>
    <source>
        <strain evidence="3 4">F0398</strain>
    </source>
</reference>
<evidence type="ECO:0008006" key="5">
    <source>
        <dbReference type="Google" id="ProtNLM"/>
    </source>
</evidence>
<evidence type="ECO:0000259" key="2">
    <source>
        <dbReference type="Pfam" id="PF22208"/>
    </source>
</evidence>
<dbReference type="Pfam" id="PF09659">
    <property type="entry name" value="Cas_Csm6_HEPN"/>
    <property type="match status" value="1"/>
</dbReference>
<dbReference type="NCBIfam" id="TIGR02672">
    <property type="entry name" value="cas_csm6"/>
    <property type="match status" value="1"/>
</dbReference>
<evidence type="ECO:0000313" key="4">
    <source>
        <dbReference type="Proteomes" id="UP000003175"/>
    </source>
</evidence>
<protein>
    <recommendedName>
        <fullName evidence="5">CRISPR-associated protein Csm6</fullName>
    </recommendedName>
</protein>